<protein>
    <recommendedName>
        <fullName evidence="3">non-reducing end alpha-L-arabinofuranosidase</fullName>
        <ecNumber evidence="3">3.2.1.55</ecNumber>
    </recommendedName>
</protein>
<comment type="catalytic activity">
    <reaction evidence="1">
        <text>Hydrolysis of terminal non-reducing alpha-L-arabinofuranoside residues in alpha-L-arabinosides.</text>
        <dbReference type="EC" id="3.2.1.55"/>
    </reaction>
</comment>
<dbReference type="EMBL" id="MLJW01000061">
    <property type="protein sequence ID" value="OIR03934.1"/>
    <property type="molecule type" value="Genomic_DNA"/>
</dbReference>
<comment type="similarity">
    <text evidence="2">Belongs to the glycosyl hydrolase 51 family.</text>
</comment>
<sequence length="590" mass="65328">MSTGERIFGAVSPPAGPLVDVCLGRIPFVTVTQVKGCIRGLLCLDRASPLAERPRRHDPQPIAVVRPGSPVPPGPISPMKNRSLLLASLLALAPLSGFAGTARITFDIDHAVGPIDPHLYGIFMEPIGRDIGGVKFNTLYGPVYDPKSPLADQYGFRKDIIDAARELGLTQMRWPGGNFTSTYHWQDGIGPKDKRPRRMELAWGTVETNQVGTDEWIQLNKEIGSDDVVCINGGTGTLEEAGDWVQYCNAPTGSYWADKRAEYGHPKPYGIKYWCLGNEVDGAPWILAHKDANDYIKFAVEAAKIMRHCSPDTPLHFIANGSSYYQDNMDWVNWNRKVINGLYGIADYLSIHRYWGNDTDYYRLLGQHEVDLDRAITITGAQLKTVQEVRHGKPMYLSVDEWAPPFNGGPLSTLVLAEYFNTFLRHADVVKMANYTLLTSILGRDMKTGATYKSPLFYAFKLFSRNCRGEALDSYVNCGTFSTGKDYPDMPYLDVSTVYDRAAGRVVINVVNRNRDEAIATDIRSVTGTFSGVASASVIDSSDLQNKPYTYAERDTYPPKTDTFAAAGATLHRVFPAHSFTQILVSVTPN</sequence>
<evidence type="ECO:0000256" key="5">
    <source>
        <dbReference type="ARBA" id="ARBA00023277"/>
    </source>
</evidence>
<reference evidence="8" key="1">
    <citation type="submission" date="2016-10" db="EMBL/GenBank/DDBJ databases">
        <title>Sequence of Gallionella enrichment culture.</title>
        <authorList>
            <person name="Poehlein A."/>
            <person name="Muehling M."/>
            <person name="Daniel R."/>
        </authorList>
    </citation>
    <scope>NUCLEOTIDE SEQUENCE</scope>
</reference>
<dbReference type="GO" id="GO:0046556">
    <property type="term" value="F:alpha-L-arabinofuranosidase activity"/>
    <property type="evidence" value="ECO:0007669"/>
    <property type="project" value="UniProtKB-EC"/>
</dbReference>
<dbReference type="SMART" id="SM00813">
    <property type="entry name" value="Alpha-L-AF_C"/>
    <property type="match status" value="1"/>
</dbReference>
<dbReference type="PANTHER" id="PTHR43576">
    <property type="entry name" value="ALPHA-L-ARABINOFURANOSIDASE C-RELATED"/>
    <property type="match status" value="1"/>
</dbReference>
<keyword evidence="4 8" id="KW-0378">Hydrolase</keyword>
<proteinExistence type="inferred from homology"/>
<dbReference type="AlphaFoldDB" id="A0A1J5SV67"/>
<evidence type="ECO:0000256" key="3">
    <source>
        <dbReference type="ARBA" id="ARBA00012670"/>
    </source>
</evidence>
<dbReference type="GO" id="GO:0046373">
    <property type="term" value="P:L-arabinose metabolic process"/>
    <property type="evidence" value="ECO:0007669"/>
    <property type="project" value="InterPro"/>
</dbReference>
<organism evidence="8">
    <name type="scientific">mine drainage metagenome</name>
    <dbReference type="NCBI Taxonomy" id="410659"/>
    <lineage>
        <taxon>unclassified sequences</taxon>
        <taxon>metagenomes</taxon>
        <taxon>ecological metagenomes</taxon>
    </lineage>
</organism>
<dbReference type="InterPro" id="IPR017853">
    <property type="entry name" value="GH"/>
</dbReference>
<dbReference type="SUPFAM" id="SSF51445">
    <property type="entry name" value="(Trans)glycosidases"/>
    <property type="match status" value="1"/>
</dbReference>
<accession>A0A1J5SV67</accession>
<dbReference type="EC" id="3.2.1.55" evidence="3"/>
<dbReference type="InterPro" id="IPR055235">
    <property type="entry name" value="ASD1_cat"/>
</dbReference>
<comment type="caution">
    <text evidence="8">The sequence shown here is derived from an EMBL/GenBank/DDBJ whole genome shotgun (WGS) entry which is preliminary data.</text>
</comment>
<keyword evidence="5" id="KW-0119">Carbohydrate metabolism</keyword>
<dbReference type="Pfam" id="PF22848">
    <property type="entry name" value="ASD1_dom"/>
    <property type="match status" value="1"/>
</dbReference>
<evidence type="ECO:0000313" key="8">
    <source>
        <dbReference type="EMBL" id="OIR03934.1"/>
    </source>
</evidence>
<evidence type="ECO:0000256" key="6">
    <source>
        <dbReference type="ARBA" id="ARBA00023295"/>
    </source>
</evidence>
<evidence type="ECO:0000259" key="7">
    <source>
        <dbReference type="SMART" id="SM00813"/>
    </source>
</evidence>
<name>A0A1J5SV67_9ZZZZ</name>
<dbReference type="Gene3D" id="2.60.40.1180">
    <property type="entry name" value="Golgi alpha-mannosidase II"/>
    <property type="match status" value="1"/>
</dbReference>
<keyword evidence="6 8" id="KW-0326">Glycosidase</keyword>
<dbReference type="InterPro" id="IPR010720">
    <property type="entry name" value="Alpha-L-AF_C"/>
</dbReference>
<dbReference type="PANTHER" id="PTHR43576:SF3">
    <property type="entry name" value="ALPHA-L-ARABINOFURANOSIDASE C"/>
    <property type="match status" value="1"/>
</dbReference>
<dbReference type="Gene3D" id="3.20.20.80">
    <property type="entry name" value="Glycosidases"/>
    <property type="match status" value="1"/>
</dbReference>
<dbReference type="GO" id="GO:0000272">
    <property type="term" value="P:polysaccharide catabolic process"/>
    <property type="evidence" value="ECO:0007669"/>
    <property type="project" value="TreeGrafter"/>
</dbReference>
<dbReference type="Pfam" id="PF06964">
    <property type="entry name" value="Alpha-L-AF_C"/>
    <property type="match status" value="1"/>
</dbReference>
<dbReference type="SUPFAM" id="SSF51011">
    <property type="entry name" value="Glycosyl hydrolase domain"/>
    <property type="match status" value="1"/>
</dbReference>
<evidence type="ECO:0000256" key="1">
    <source>
        <dbReference type="ARBA" id="ARBA00001462"/>
    </source>
</evidence>
<evidence type="ECO:0000256" key="4">
    <source>
        <dbReference type="ARBA" id="ARBA00022801"/>
    </source>
</evidence>
<evidence type="ECO:0000256" key="2">
    <source>
        <dbReference type="ARBA" id="ARBA00007186"/>
    </source>
</evidence>
<feature type="domain" description="Alpha-L-arabinofuranosidase C-terminal" evidence="7">
    <location>
        <begin position="400"/>
        <end position="579"/>
    </location>
</feature>
<gene>
    <name evidence="8" type="primary">abfA</name>
    <name evidence="8" type="ORF">GALL_138710</name>
</gene>
<dbReference type="InterPro" id="IPR013780">
    <property type="entry name" value="Glyco_hydro_b"/>
</dbReference>